<name>A0ABV3P741_9ACTN</name>
<keyword evidence="1" id="KW-0812">Transmembrane</keyword>
<feature type="transmembrane region" description="Helical" evidence="1">
    <location>
        <begin position="6"/>
        <end position="26"/>
    </location>
</feature>
<feature type="transmembrane region" description="Helical" evidence="1">
    <location>
        <begin position="72"/>
        <end position="91"/>
    </location>
</feature>
<sequence>MNGVGVTVFVVLAVVGFVVCLVSFVFDGVFEAFEVDIAGGFLSLTSLSGGLALFGLAATLAQTSFGWTTLQATGFGAAVGLATMAGVGGLVRTLRREEPEVHASILGARGVVTTPAANPGSYGEVNLRLHGTTVKRSAVSDAPLTRGAAVEVVAEVSATAVRVTPLA</sequence>
<feature type="transmembrane region" description="Helical" evidence="1">
    <location>
        <begin position="38"/>
        <end position="60"/>
    </location>
</feature>
<protein>
    <recommendedName>
        <fullName evidence="4">NfeD-like C-terminal domain-containing protein</fullName>
    </recommendedName>
</protein>
<comment type="caution">
    <text evidence="2">The sequence shown here is derived from an EMBL/GenBank/DDBJ whole genome shotgun (WGS) entry which is preliminary data.</text>
</comment>
<organism evidence="2 3">
    <name type="scientific">Kineococcus endophyticus</name>
    <dbReference type="NCBI Taxonomy" id="1181883"/>
    <lineage>
        <taxon>Bacteria</taxon>
        <taxon>Bacillati</taxon>
        <taxon>Actinomycetota</taxon>
        <taxon>Actinomycetes</taxon>
        <taxon>Kineosporiales</taxon>
        <taxon>Kineosporiaceae</taxon>
        <taxon>Kineococcus</taxon>
    </lineage>
</organism>
<dbReference type="Proteomes" id="UP001555826">
    <property type="component" value="Unassembled WGS sequence"/>
</dbReference>
<dbReference type="EMBL" id="JBFNQN010000007">
    <property type="protein sequence ID" value="MEW9265444.1"/>
    <property type="molecule type" value="Genomic_DNA"/>
</dbReference>
<dbReference type="InterPro" id="IPR012340">
    <property type="entry name" value="NA-bd_OB-fold"/>
</dbReference>
<evidence type="ECO:0000256" key="1">
    <source>
        <dbReference type="SAM" id="Phobius"/>
    </source>
</evidence>
<accession>A0ABV3P741</accession>
<keyword evidence="3" id="KW-1185">Reference proteome</keyword>
<gene>
    <name evidence="2" type="ORF">AB1207_11845</name>
</gene>
<evidence type="ECO:0000313" key="2">
    <source>
        <dbReference type="EMBL" id="MEW9265444.1"/>
    </source>
</evidence>
<dbReference type="RefSeq" id="WP_367638523.1">
    <property type="nucleotide sequence ID" value="NZ_JBFNQN010000007.1"/>
</dbReference>
<evidence type="ECO:0008006" key="4">
    <source>
        <dbReference type="Google" id="ProtNLM"/>
    </source>
</evidence>
<dbReference type="Gene3D" id="2.40.50.140">
    <property type="entry name" value="Nucleic acid-binding proteins"/>
    <property type="match status" value="1"/>
</dbReference>
<evidence type="ECO:0000313" key="3">
    <source>
        <dbReference type="Proteomes" id="UP001555826"/>
    </source>
</evidence>
<keyword evidence="1" id="KW-0472">Membrane</keyword>
<proteinExistence type="predicted"/>
<reference evidence="2 3" key="1">
    <citation type="submission" date="2024-07" db="EMBL/GenBank/DDBJ databases">
        <authorList>
            <person name="Thanompreechachai J."/>
            <person name="Duangmal K."/>
        </authorList>
    </citation>
    <scope>NUCLEOTIDE SEQUENCE [LARGE SCALE GENOMIC DNA]</scope>
    <source>
        <strain evidence="2 3">KCTC 19886</strain>
    </source>
</reference>
<keyword evidence="1" id="KW-1133">Transmembrane helix</keyword>